<dbReference type="RefSeq" id="XP_002953982.1">
    <property type="nucleotide sequence ID" value="XM_002953936.1"/>
</dbReference>
<accession>D8U5J4</accession>
<evidence type="ECO:0000256" key="2">
    <source>
        <dbReference type="SAM" id="SignalP"/>
    </source>
</evidence>
<dbReference type="InParanoid" id="D8U5J4"/>
<name>D8U5J4_VOLCA</name>
<protein>
    <submittedName>
        <fullName evidence="3">Uncharacterized protein</fullName>
    </submittedName>
</protein>
<dbReference type="AlphaFoldDB" id="D8U5J4"/>
<dbReference type="Proteomes" id="UP000001058">
    <property type="component" value="Unassembled WGS sequence"/>
</dbReference>
<dbReference type="EMBL" id="GL378360">
    <property type="protein sequence ID" value="EFJ45011.1"/>
    <property type="molecule type" value="Genomic_DNA"/>
</dbReference>
<proteinExistence type="predicted"/>
<feature type="chain" id="PRO_5003124186" evidence="2">
    <location>
        <begin position="39"/>
        <end position="1178"/>
    </location>
</feature>
<dbReference type="GeneID" id="9617150"/>
<evidence type="ECO:0000313" key="3">
    <source>
        <dbReference type="EMBL" id="EFJ45011.1"/>
    </source>
</evidence>
<sequence>MAAVQLVLVGLLLALAGMPLAMVKVLLVSGLLLQSAVAEPSTARNPAGLREMQLREGGATYERATAAGDGRVGMGAESRGCFVSTRRMLNNTSWDERLVPIDLETTMGSLLNFLGEPVTAWMNAPQHLFRRRQTTYINVCNALGAQPHPSLRSQYNSLREQTKKVADRYRGEAAAFRQQHEDIMKVQQKLLSAAEELQGEMDALWSAAAVREQSAAQLEQKEKFDAHQLFRQQYELGTSFTSESRDVEPFAPAFFTTDVVNARTLLEERMRELPGPADQPGAAITVADAPDLAKDRVACRCAQVMDELIGVAKPMGFIDRTPPPTPNPSKTRGLGNTVDGSSAAKAAEALDAAVDCHVLEAVWSRLSCAARRNLRATCRALRLRIDTDLLRTLVAAPNGITAQRLSSQPPRLQLPTEVLQTLLCASRPVDRARERAACAASSRFHEPKADGGAEPASSPDPSSSLASTASPTGHLTPATAAASTVGRFRNLDALVLAPHAGCTAMPKAFLSPPLAPLLAPFTAARASLSHLVLLDPLPGPSERDIAAIAASFPALVSLHLLASPGHSTLPAVPSLGALRSCARLRSLALDLGRSSVLSAGCRVSLGLLTQLTRLVLGLVDTEEDERDTAAVTAGGNGFCCCWAAHAGTAPCSQERQHPLQHLCHHHHHQLYGMCYSPQQPVSVCAPKPQGLVPAAVNEGCGSCSLVTAQTDSMVASFYTLARANLRSLELRVISFVPYHRRLLLAVAAGGAAGRASGSCSCCKCCERAALPGSVTGDSGLQHLCLRLMPSPQHAATMLTSSAAGGSSGLGGSFGGSGLGGGCGDFGTPSASLSCGPLAVCDTAAAPAAVLGWAQPSESDLMLAVLPTLNVLQHLEVPELLLTTSNQLRCLSALIHLTSLRIGGVVAAGVAVRPTMPVGTSTTLAAPAASSGWRGGSAILPGLRSLVVEAESPAYGGGSAVAPWWSVVCPSLRTLSLTLQYGNAPGGPMPSTGRHDTQPAAEQLAAALAHLEEVRLIVCVAGRTAAAPAALSYGVIGRGGGAGSGIRGVQPLRKELPEILRRSCNVRHLELHVADPAELLSCVPEDILSAAAVERAAAVATAVADGSLAGGPSNDAALVRVTSVETLKLVTAAGWDAAGSELTAGSSSAAEGIEALFSRLVRQREESQPAMMMPFRRVS</sequence>
<keyword evidence="4" id="KW-1185">Reference proteome</keyword>
<feature type="compositionally biased region" description="Low complexity" evidence="1">
    <location>
        <begin position="453"/>
        <end position="471"/>
    </location>
</feature>
<organism evidence="4">
    <name type="scientific">Volvox carteri f. nagariensis</name>
    <dbReference type="NCBI Taxonomy" id="3068"/>
    <lineage>
        <taxon>Eukaryota</taxon>
        <taxon>Viridiplantae</taxon>
        <taxon>Chlorophyta</taxon>
        <taxon>core chlorophytes</taxon>
        <taxon>Chlorophyceae</taxon>
        <taxon>CS clade</taxon>
        <taxon>Chlamydomonadales</taxon>
        <taxon>Volvocaceae</taxon>
        <taxon>Volvox</taxon>
    </lineage>
</organism>
<dbReference type="OrthoDB" id="560560at2759"/>
<dbReference type="KEGG" id="vcn:VOLCADRAFT_94714"/>
<gene>
    <name evidence="3" type="ORF">VOLCADRAFT_94714</name>
</gene>
<reference evidence="3 4" key="1">
    <citation type="journal article" date="2010" name="Science">
        <title>Genomic analysis of organismal complexity in the multicellular green alga Volvox carteri.</title>
        <authorList>
            <person name="Prochnik S.E."/>
            <person name="Umen J."/>
            <person name="Nedelcu A.M."/>
            <person name="Hallmann A."/>
            <person name="Miller S.M."/>
            <person name="Nishii I."/>
            <person name="Ferris P."/>
            <person name="Kuo A."/>
            <person name="Mitros T."/>
            <person name="Fritz-Laylin L.K."/>
            <person name="Hellsten U."/>
            <person name="Chapman J."/>
            <person name="Simakov O."/>
            <person name="Rensing S.A."/>
            <person name="Terry A."/>
            <person name="Pangilinan J."/>
            <person name="Kapitonov V."/>
            <person name="Jurka J."/>
            <person name="Salamov A."/>
            <person name="Shapiro H."/>
            <person name="Schmutz J."/>
            <person name="Grimwood J."/>
            <person name="Lindquist E."/>
            <person name="Lucas S."/>
            <person name="Grigoriev I.V."/>
            <person name="Schmitt R."/>
            <person name="Kirk D."/>
            <person name="Rokhsar D.S."/>
        </authorList>
    </citation>
    <scope>NUCLEOTIDE SEQUENCE [LARGE SCALE GENOMIC DNA]</scope>
    <source>
        <strain evidence="4">f. Nagariensis / Eve</strain>
    </source>
</reference>
<evidence type="ECO:0000256" key="1">
    <source>
        <dbReference type="SAM" id="MobiDB-lite"/>
    </source>
</evidence>
<feature type="region of interest" description="Disordered" evidence="1">
    <location>
        <begin position="438"/>
        <end position="477"/>
    </location>
</feature>
<keyword evidence="2" id="KW-0732">Signal</keyword>
<feature type="signal peptide" evidence="2">
    <location>
        <begin position="1"/>
        <end position="38"/>
    </location>
</feature>
<evidence type="ECO:0000313" key="4">
    <source>
        <dbReference type="Proteomes" id="UP000001058"/>
    </source>
</evidence>